<keyword evidence="2" id="KW-1185">Reference proteome</keyword>
<evidence type="ECO:0000313" key="1">
    <source>
        <dbReference type="EMBL" id="KAF2864999.1"/>
    </source>
</evidence>
<proteinExistence type="predicted"/>
<protein>
    <submittedName>
        <fullName evidence="1">Uncharacterized protein</fullName>
    </submittedName>
</protein>
<evidence type="ECO:0000313" key="2">
    <source>
        <dbReference type="Proteomes" id="UP000481861"/>
    </source>
</evidence>
<organism evidence="1 2">
    <name type="scientific">Massariosphaeria phaeospora</name>
    <dbReference type="NCBI Taxonomy" id="100035"/>
    <lineage>
        <taxon>Eukaryota</taxon>
        <taxon>Fungi</taxon>
        <taxon>Dikarya</taxon>
        <taxon>Ascomycota</taxon>
        <taxon>Pezizomycotina</taxon>
        <taxon>Dothideomycetes</taxon>
        <taxon>Pleosporomycetidae</taxon>
        <taxon>Pleosporales</taxon>
        <taxon>Pleosporales incertae sedis</taxon>
        <taxon>Massariosphaeria</taxon>
    </lineage>
</organism>
<dbReference type="Proteomes" id="UP000481861">
    <property type="component" value="Unassembled WGS sequence"/>
</dbReference>
<dbReference type="EMBL" id="JAADJZ010000038">
    <property type="protein sequence ID" value="KAF2864999.1"/>
    <property type="molecule type" value="Genomic_DNA"/>
</dbReference>
<name>A0A7C8M1B0_9PLEO</name>
<comment type="caution">
    <text evidence="1">The sequence shown here is derived from an EMBL/GenBank/DDBJ whole genome shotgun (WGS) entry which is preliminary data.</text>
</comment>
<gene>
    <name evidence="1" type="ORF">BDV95DRAFT_269442</name>
</gene>
<reference evidence="1 2" key="1">
    <citation type="submission" date="2020-01" db="EMBL/GenBank/DDBJ databases">
        <authorList>
            <consortium name="DOE Joint Genome Institute"/>
            <person name="Haridas S."/>
            <person name="Albert R."/>
            <person name="Binder M."/>
            <person name="Bloem J."/>
            <person name="Labutti K."/>
            <person name="Salamov A."/>
            <person name="Andreopoulos B."/>
            <person name="Baker S.E."/>
            <person name="Barry K."/>
            <person name="Bills G."/>
            <person name="Bluhm B.H."/>
            <person name="Cannon C."/>
            <person name="Castanera R."/>
            <person name="Culley D.E."/>
            <person name="Daum C."/>
            <person name="Ezra D."/>
            <person name="Gonzalez J.B."/>
            <person name="Henrissat B."/>
            <person name="Kuo A."/>
            <person name="Liang C."/>
            <person name="Lipzen A."/>
            <person name="Lutzoni F."/>
            <person name="Magnuson J."/>
            <person name="Mondo S."/>
            <person name="Nolan M."/>
            <person name="Ohm R."/>
            <person name="Pangilinan J."/>
            <person name="Park H.-J.H."/>
            <person name="Ramirez L."/>
            <person name="Alfaro M."/>
            <person name="Sun H."/>
            <person name="Tritt A."/>
            <person name="Yoshinaga Y."/>
            <person name="Zwiers L.-H.L."/>
            <person name="Turgeon B.G."/>
            <person name="Goodwin S.B."/>
            <person name="Spatafora J.W."/>
            <person name="Crous P.W."/>
            <person name="Grigoriev I.V."/>
        </authorList>
    </citation>
    <scope>NUCLEOTIDE SEQUENCE [LARGE SCALE GENOMIC DNA]</scope>
    <source>
        <strain evidence="1 2">CBS 611.86</strain>
    </source>
</reference>
<sequence>MFASRTRENGCRKRFDVEASACATIGFALPPRRRLFTMMESRTHLLSTCTVIQVGDPEECAASLAYIVISFGCVAVCVPAESELQQPGTTSTNRSVYHVSFPIPSQHLMVYACAKPTSLPSTQRVYSCLPKISLANIDNSSWQIDGGLS</sequence>
<dbReference type="AlphaFoldDB" id="A0A7C8M1B0"/>
<accession>A0A7C8M1B0</accession>